<sequence length="331" mass="36598">SSSSSSESSLSLSLSLYTNLKKTLSMAVEARHMNLFASQYITNRECVKPQMNNGQQIEIGGGGFPVTIGDRNLQYIDPMNSFNKSESELTHNNFNQSPAISKRQRDTTFDFSTASQKRRSIAFPCPSSSPLIDAELVSQIQQQNTEIDNFVAHQTETLRIELEARQRTQTRMLASAVQNAISKTLKAKDEEIIRVGKLNWVLQERVKSLYVENQIWRDLAQTNEATANNLRSNLEQVLAQVDDLDSFRRPVEDVDATAESSCGSCCDGENVTVTEKVNGGCRRCGELTASVLVLPCRHLCLCTVCGSSALLQTCPVCDMVMNASVHVNMSS</sequence>
<dbReference type="InterPro" id="IPR001841">
    <property type="entry name" value="Znf_RING"/>
</dbReference>
<dbReference type="InterPro" id="IPR013083">
    <property type="entry name" value="Znf_RING/FYVE/PHD"/>
</dbReference>
<evidence type="ECO:0000256" key="3">
    <source>
        <dbReference type="ARBA" id="ARBA00022833"/>
    </source>
</evidence>
<dbReference type="GO" id="GO:0008270">
    <property type="term" value="F:zinc ion binding"/>
    <property type="evidence" value="ECO:0007669"/>
    <property type="project" value="UniProtKB-KW"/>
</dbReference>
<evidence type="ECO:0000313" key="6">
    <source>
        <dbReference type="EMBL" id="EOA13691.1"/>
    </source>
</evidence>
<keyword evidence="7" id="KW-1185">Reference proteome</keyword>
<keyword evidence="3" id="KW-0862">Zinc</keyword>
<dbReference type="Gene3D" id="3.30.40.10">
    <property type="entry name" value="Zinc/RING finger domain, C3HC4 (zinc finger)"/>
    <property type="match status" value="1"/>
</dbReference>
<dbReference type="GO" id="GO:0004842">
    <property type="term" value="F:ubiquitin-protein transferase activity"/>
    <property type="evidence" value="ECO:0007669"/>
    <property type="project" value="TreeGrafter"/>
</dbReference>
<dbReference type="EMBL" id="KB870812">
    <property type="protein sequence ID" value="EOA13691.1"/>
    <property type="molecule type" value="Genomic_DNA"/>
</dbReference>
<dbReference type="PROSITE" id="PS50089">
    <property type="entry name" value="ZF_RING_2"/>
    <property type="match status" value="1"/>
</dbReference>
<dbReference type="OrthoDB" id="1711136at2759"/>
<dbReference type="AlphaFoldDB" id="R0EXQ5"/>
<evidence type="ECO:0000259" key="5">
    <source>
        <dbReference type="PROSITE" id="PS50089"/>
    </source>
</evidence>
<dbReference type="KEGG" id="crb:17876986"/>
<evidence type="ECO:0000256" key="2">
    <source>
        <dbReference type="ARBA" id="ARBA00022771"/>
    </source>
</evidence>
<feature type="non-terminal residue" evidence="6">
    <location>
        <position position="1"/>
    </location>
</feature>
<gene>
    <name evidence="6" type="ORF">CARUB_v10026762mg</name>
</gene>
<evidence type="ECO:0000256" key="1">
    <source>
        <dbReference type="ARBA" id="ARBA00022723"/>
    </source>
</evidence>
<keyword evidence="2 4" id="KW-0863">Zinc-finger</keyword>
<dbReference type="eggNOG" id="KOG1100">
    <property type="taxonomic scope" value="Eukaryota"/>
</dbReference>
<proteinExistence type="predicted"/>
<dbReference type="Proteomes" id="UP000029121">
    <property type="component" value="Unassembled WGS sequence"/>
</dbReference>
<dbReference type="GO" id="GO:0043067">
    <property type="term" value="P:regulation of programmed cell death"/>
    <property type="evidence" value="ECO:0007669"/>
    <property type="project" value="TreeGrafter"/>
</dbReference>
<dbReference type="PIRSF" id="PIRSF036836">
    <property type="entry name" value="RNase_bind_SBP1"/>
    <property type="match status" value="1"/>
</dbReference>
<dbReference type="Pfam" id="PF13920">
    <property type="entry name" value="zf-C3HC4_3"/>
    <property type="match status" value="1"/>
</dbReference>
<dbReference type="PANTHER" id="PTHR42647">
    <property type="entry name" value="SBP (S-RIBONUCLEASE BINDING PROTEIN) FAMILY PROTEIN"/>
    <property type="match status" value="1"/>
</dbReference>
<evidence type="ECO:0000256" key="4">
    <source>
        <dbReference type="PROSITE-ProRule" id="PRU00175"/>
    </source>
</evidence>
<keyword evidence="1" id="KW-0479">Metal-binding</keyword>
<name>R0EXQ5_9BRAS</name>
<organism evidence="6 7">
    <name type="scientific">Capsella rubella</name>
    <dbReference type="NCBI Taxonomy" id="81985"/>
    <lineage>
        <taxon>Eukaryota</taxon>
        <taxon>Viridiplantae</taxon>
        <taxon>Streptophyta</taxon>
        <taxon>Embryophyta</taxon>
        <taxon>Tracheophyta</taxon>
        <taxon>Spermatophyta</taxon>
        <taxon>Magnoliopsida</taxon>
        <taxon>eudicotyledons</taxon>
        <taxon>Gunneridae</taxon>
        <taxon>Pentapetalae</taxon>
        <taxon>rosids</taxon>
        <taxon>malvids</taxon>
        <taxon>Brassicales</taxon>
        <taxon>Brassicaceae</taxon>
        <taxon>Camelineae</taxon>
        <taxon>Capsella</taxon>
    </lineage>
</organism>
<dbReference type="STRING" id="81985.R0EXQ5"/>
<dbReference type="CDD" id="cd16649">
    <property type="entry name" value="mRING-HC-C3HC5_CGRF1-like"/>
    <property type="match status" value="1"/>
</dbReference>
<feature type="domain" description="RING-type" evidence="5">
    <location>
        <begin position="281"/>
        <end position="318"/>
    </location>
</feature>
<protein>
    <recommendedName>
        <fullName evidence="5">RING-type domain-containing protein</fullName>
    </recommendedName>
</protein>
<reference evidence="7" key="1">
    <citation type="journal article" date="2013" name="Nat. Genet.">
        <title>The Capsella rubella genome and the genomic consequences of rapid mating system evolution.</title>
        <authorList>
            <person name="Slotte T."/>
            <person name="Hazzouri K.M."/>
            <person name="Agren J.A."/>
            <person name="Koenig D."/>
            <person name="Maumus F."/>
            <person name="Guo Y.L."/>
            <person name="Steige K."/>
            <person name="Platts A.E."/>
            <person name="Escobar J.S."/>
            <person name="Newman L.K."/>
            <person name="Wang W."/>
            <person name="Mandakova T."/>
            <person name="Vello E."/>
            <person name="Smith L.M."/>
            <person name="Henz S.R."/>
            <person name="Steffen J."/>
            <person name="Takuno S."/>
            <person name="Brandvain Y."/>
            <person name="Coop G."/>
            <person name="Andolfatto P."/>
            <person name="Hu T.T."/>
            <person name="Blanchette M."/>
            <person name="Clark R.M."/>
            <person name="Quesneville H."/>
            <person name="Nordborg M."/>
            <person name="Gaut B.S."/>
            <person name="Lysak M.A."/>
            <person name="Jenkins J."/>
            <person name="Grimwood J."/>
            <person name="Chapman J."/>
            <person name="Prochnik S."/>
            <person name="Shu S."/>
            <person name="Rokhsar D."/>
            <person name="Schmutz J."/>
            <person name="Weigel D."/>
            <person name="Wright S.I."/>
        </authorList>
    </citation>
    <scope>NUCLEOTIDE SEQUENCE [LARGE SCALE GENOMIC DNA]</scope>
    <source>
        <strain evidence="7">cv. Monte Gargano</strain>
    </source>
</reference>
<accession>R0EXQ5</accession>
<dbReference type="PANTHER" id="PTHR42647:SF55">
    <property type="entry name" value="BOI-RELATED E3 UBIQUITIN-PROTEIN LIGASE 1"/>
    <property type="match status" value="1"/>
</dbReference>
<evidence type="ECO:0000313" key="7">
    <source>
        <dbReference type="Proteomes" id="UP000029121"/>
    </source>
</evidence>